<dbReference type="GO" id="GO:0006044">
    <property type="term" value="P:N-acetylglucosamine metabolic process"/>
    <property type="evidence" value="ECO:0007669"/>
    <property type="project" value="TreeGrafter"/>
</dbReference>
<accession>A0A8H4V9H4</accession>
<organism evidence="1 2">
    <name type="scientific">Ophiocordyceps sinensis</name>
    <dbReference type="NCBI Taxonomy" id="72228"/>
    <lineage>
        <taxon>Eukaryota</taxon>
        <taxon>Fungi</taxon>
        <taxon>Dikarya</taxon>
        <taxon>Ascomycota</taxon>
        <taxon>Pezizomycotina</taxon>
        <taxon>Sordariomycetes</taxon>
        <taxon>Hypocreomycetidae</taxon>
        <taxon>Hypocreales</taxon>
        <taxon>Ophiocordycipitaceae</taxon>
        <taxon>Ophiocordyceps</taxon>
    </lineage>
</organism>
<gene>
    <name evidence="1" type="ORF">G6O67_001690</name>
</gene>
<evidence type="ECO:0000313" key="1">
    <source>
        <dbReference type="EMBL" id="KAF4512570.1"/>
    </source>
</evidence>
<proteinExistence type="predicted"/>
<evidence type="ECO:0000313" key="2">
    <source>
        <dbReference type="Proteomes" id="UP000557566"/>
    </source>
</evidence>
<dbReference type="InterPro" id="IPR022036">
    <property type="entry name" value="DUF3605"/>
</dbReference>
<dbReference type="PANTHER" id="PTHR35020">
    <property type="entry name" value="N-ACETYLGLUCOSAMINE-INDUCED PROTEIN 1"/>
    <property type="match status" value="1"/>
</dbReference>
<keyword evidence="2" id="KW-1185">Reference proteome</keyword>
<dbReference type="OrthoDB" id="10053431at2759"/>
<dbReference type="EMBL" id="JAAVMX010000002">
    <property type="protein sequence ID" value="KAF4512570.1"/>
    <property type="molecule type" value="Genomic_DNA"/>
</dbReference>
<name>A0A8H4V9H4_9HYPO</name>
<dbReference type="Proteomes" id="UP000557566">
    <property type="component" value="Unassembled WGS sequence"/>
</dbReference>
<sequence length="223" mass="25533">MGSLDPVPYWHYNVPVEEKTAECPPFLVDVSDKDRRIIGSPDAAFSLLTWERVCAIIASNRLELFQRTPSDLRRYKAFTHALAGRHGSVADFILRERLRWPEPVTPSGRPFECADDVKMMRNDWPYGLDRRIVHLVVWTKFGLCEEPATGDLTDAARAEIDAFVSTTFRSRLHASQVVWFKNWSALKSIHAVEHFHVMMFDPDPDFIRHITGGDVPQCEKPAL</sequence>
<dbReference type="PANTHER" id="PTHR35020:SF4">
    <property type="entry name" value="N-ACETYLGLUCOSAMINE-INDUCED PROTEIN 1"/>
    <property type="match status" value="1"/>
</dbReference>
<protein>
    <recommendedName>
        <fullName evidence="3">N-acetylglucosamine-induced protein 1</fullName>
    </recommendedName>
</protein>
<dbReference type="Pfam" id="PF12239">
    <property type="entry name" value="DUF3605"/>
    <property type="match status" value="1"/>
</dbReference>
<dbReference type="GO" id="GO:0005737">
    <property type="term" value="C:cytoplasm"/>
    <property type="evidence" value="ECO:0007669"/>
    <property type="project" value="TreeGrafter"/>
</dbReference>
<comment type="caution">
    <text evidence="1">The sequence shown here is derived from an EMBL/GenBank/DDBJ whole genome shotgun (WGS) entry which is preliminary data.</text>
</comment>
<evidence type="ECO:0008006" key="3">
    <source>
        <dbReference type="Google" id="ProtNLM"/>
    </source>
</evidence>
<reference evidence="1 2" key="1">
    <citation type="journal article" date="2020" name="Genome Biol. Evol.">
        <title>A new high-quality draft genome assembly of the Chinese cordyceps Ophiocordyceps sinensis.</title>
        <authorList>
            <person name="Shu R."/>
            <person name="Zhang J."/>
            <person name="Meng Q."/>
            <person name="Zhang H."/>
            <person name="Zhou G."/>
            <person name="Li M."/>
            <person name="Wu P."/>
            <person name="Zhao Y."/>
            <person name="Chen C."/>
            <person name="Qin Q."/>
        </authorList>
    </citation>
    <scope>NUCLEOTIDE SEQUENCE [LARGE SCALE GENOMIC DNA]</scope>
    <source>
        <strain evidence="1 2">IOZ07</strain>
    </source>
</reference>
<dbReference type="AlphaFoldDB" id="A0A8H4V9H4"/>